<feature type="domain" description="Inosine/uridine-preferring nucleoside hydrolase" evidence="3">
    <location>
        <begin position="11"/>
        <end position="310"/>
    </location>
</feature>
<reference evidence="4 5" key="1">
    <citation type="submission" date="2024-04" db="EMBL/GenBank/DDBJ databases">
        <title>draft genome sequnece of Paenibacillus filicis.</title>
        <authorList>
            <person name="Kim D.-U."/>
        </authorList>
    </citation>
    <scope>NUCLEOTIDE SEQUENCE [LARGE SCALE GENOMIC DNA]</scope>
    <source>
        <strain evidence="4 5">KACC14197</strain>
    </source>
</reference>
<dbReference type="Gene3D" id="3.90.245.10">
    <property type="entry name" value="Ribonucleoside hydrolase-like"/>
    <property type="match status" value="1"/>
</dbReference>
<dbReference type="CDD" id="cd02650">
    <property type="entry name" value="nuc_hydro_CaPnhB"/>
    <property type="match status" value="1"/>
</dbReference>
<evidence type="ECO:0000256" key="2">
    <source>
        <dbReference type="ARBA" id="ARBA00023295"/>
    </source>
</evidence>
<sequence>MSLSDTSIPLLLDVDTGTDDSLALLYALRSPEARIVGITTAVGNVSAEQATVNTLKVLELEGSGRQIPVVKGADRPLRREWPGTKTAYHGENGLAGYELPEPGLDRSGEDAAAFIVRQADALAGELTLVFVGRLTNLAEAIRLDPTLPGKIKRLVIMGGALRVPGNVTPYAESNIHGDPEAAAIVFASGIPLTMVGLDVTASTLFREAHLQQLRSRSPEGNEAVLAFAEHLLTFRMQAYLGRKGILACPIHDPLAVAIALDPALAETEQVRVSIDTTDTYTLGATREVRGTGEGHPVLVCTKVQDEAFLQRFVGRLTLYA</sequence>
<dbReference type="GO" id="GO:0016787">
    <property type="term" value="F:hydrolase activity"/>
    <property type="evidence" value="ECO:0007669"/>
    <property type="project" value="UniProtKB-KW"/>
</dbReference>
<keyword evidence="2" id="KW-0326">Glycosidase</keyword>
<name>A0ABU9DFV6_9BACL</name>
<evidence type="ECO:0000313" key="4">
    <source>
        <dbReference type="EMBL" id="MEK8127649.1"/>
    </source>
</evidence>
<dbReference type="PANTHER" id="PTHR12304:SF4">
    <property type="entry name" value="URIDINE NUCLEOSIDASE"/>
    <property type="match status" value="1"/>
</dbReference>
<dbReference type="EMBL" id="JBBPCC010000003">
    <property type="protein sequence ID" value="MEK8127649.1"/>
    <property type="molecule type" value="Genomic_DNA"/>
</dbReference>
<proteinExistence type="predicted"/>
<dbReference type="InterPro" id="IPR001910">
    <property type="entry name" value="Inosine/uridine_hydrolase_dom"/>
</dbReference>
<evidence type="ECO:0000313" key="5">
    <source>
        <dbReference type="Proteomes" id="UP001469365"/>
    </source>
</evidence>
<dbReference type="SUPFAM" id="SSF53590">
    <property type="entry name" value="Nucleoside hydrolase"/>
    <property type="match status" value="1"/>
</dbReference>
<evidence type="ECO:0000259" key="3">
    <source>
        <dbReference type="Pfam" id="PF01156"/>
    </source>
</evidence>
<dbReference type="RefSeq" id="WP_341414704.1">
    <property type="nucleotide sequence ID" value="NZ_JBBPCC010000003.1"/>
</dbReference>
<evidence type="ECO:0000256" key="1">
    <source>
        <dbReference type="ARBA" id="ARBA00022801"/>
    </source>
</evidence>
<keyword evidence="1 4" id="KW-0378">Hydrolase</keyword>
<gene>
    <name evidence="4" type="ORF">WMW72_06930</name>
</gene>
<dbReference type="InterPro" id="IPR036452">
    <property type="entry name" value="Ribo_hydro-like"/>
</dbReference>
<keyword evidence="5" id="KW-1185">Reference proteome</keyword>
<accession>A0ABU9DFV6</accession>
<dbReference type="PANTHER" id="PTHR12304">
    <property type="entry name" value="INOSINE-URIDINE PREFERRING NUCLEOSIDE HYDROLASE"/>
    <property type="match status" value="1"/>
</dbReference>
<dbReference type="Pfam" id="PF01156">
    <property type="entry name" value="IU_nuc_hydro"/>
    <property type="match status" value="1"/>
</dbReference>
<protein>
    <submittedName>
        <fullName evidence="4">Nucleoside hydrolase</fullName>
    </submittedName>
</protein>
<dbReference type="Proteomes" id="UP001469365">
    <property type="component" value="Unassembled WGS sequence"/>
</dbReference>
<dbReference type="InterPro" id="IPR023186">
    <property type="entry name" value="IUNH"/>
</dbReference>
<comment type="caution">
    <text evidence="4">The sequence shown here is derived from an EMBL/GenBank/DDBJ whole genome shotgun (WGS) entry which is preliminary data.</text>
</comment>
<organism evidence="4 5">
    <name type="scientific">Paenibacillus filicis</name>
    <dbReference type="NCBI Taxonomy" id="669464"/>
    <lineage>
        <taxon>Bacteria</taxon>
        <taxon>Bacillati</taxon>
        <taxon>Bacillota</taxon>
        <taxon>Bacilli</taxon>
        <taxon>Bacillales</taxon>
        <taxon>Paenibacillaceae</taxon>
        <taxon>Paenibacillus</taxon>
    </lineage>
</organism>